<dbReference type="AlphaFoldDB" id="A0A916VG57"/>
<evidence type="ECO:0000313" key="9">
    <source>
        <dbReference type="Proteomes" id="UP000654993"/>
    </source>
</evidence>
<feature type="transmembrane region" description="Helical" evidence="7">
    <location>
        <begin position="148"/>
        <end position="170"/>
    </location>
</feature>
<dbReference type="PANTHER" id="PTHR42810:SF6">
    <property type="entry name" value="PURINE PERMEASE YBBY-RELATED"/>
    <property type="match status" value="1"/>
</dbReference>
<comment type="caution">
    <text evidence="8">The sequence shown here is derived from an EMBL/GenBank/DDBJ whole genome shotgun (WGS) entry which is preliminary data.</text>
</comment>
<proteinExistence type="inferred from homology"/>
<name>A0A916VG57_9BACL</name>
<dbReference type="PANTHER" id="PTHR42810">
    <property type="entry name" value="PURINE PERMEASE C1399.01C-RELATED"/>
    <property type="match status" value="1"/>
</dbReference>
<evidence type="ECO:0000256" key="7">
    <source>
        <dbReference type="SAM" id="Phobius"/>
    </source>
</evidence>
<keyword evidence="4 7" id="KW-0812">Transmembrane</keyword>
<feature type="transmembrane region" description="Helical" evidence="7">
    <location>
        <begin position="356"/>
        <end position="376"/>
    </location>
</feature>
<keyword evidence="3" id="KW-0813">Transport</keyword>
<feature type="transmembrane region" description="Helical" evidence="7">
    <location>
        <begin position="294"/>
        <end position="317"/>
    </location>
</feature>
<reference evidence="8" key="1">
    <citation type="submission" date="2020-08" db="EMBL/GenBank/DDBJ databases">
        <authorList>
            <person name="Uke A."/>
            <person name="Chhe C."/>
            <person name="Baramee S."/>
            <person name="Kosugi A."/>
        </authorList>
    </citation>
    <scope>NUCLEOTIDE SEQUENCE</scope>
    <source>
        <strain evidence="8">DA-C8</strain>
    </source>
</reference>
<evidence type="ECO:0000256" key="3">
    <source>
        <dbReference type="ARBA" id="ARBA00022448"/>
    </source>
</evidence>
<dbReference type="Pfam" id="PF00860">
    <property type="entry name" value="Xan_ur_permease"/>
    <property type="match status" value="1"/>
</dbReference>
<comment type="similarity">
    <text evidence="2">Belongs to the nucleobase:cation symporter-2 (NCS2) (TC 2.A.40) family.</text>
</comment>
<sequence length="460" mass="49524">MKGENMNYSQNLHTMKPNNLFTTIFASLQWFVYIFVNTIVVPISVGSAFVLDAQTISELVRNSLMITGIACVLQGLIGHRLPLMEGHSGLMWGLVLNLSYAAAAMGMSLPEVGGGIAAGMLISGAAVAILAAFDGLKFMQKIFTPMVMSVFLFLLTFQLILIFFIGMFKIAPDGTVVWPETLLALAAAVFVCLLKIMGGERLGNFSILIGIVVGWIVHTLLFPQEQLLSSGGSSFGLTLFPLGAPNLNISIIIVTCLASFINLSNTITAVITGAQLLGEEASQRRLNRSYMLNGVFSMAGGALGLVSFAPFSSSIGFLQSTRIFERKPFIIGGILMIGTGVLPFMSRLFATIPVTIGNAVLLVAYFQLLGTSLNSIKGRVFDSITIHRIAIPVLVGLGILSLDAAYFEGIPVLIRPLVSNGFITGILLSILLELFIPWEKLEEKGRGQKDGQHGEQQREK</sequence>
<evidence type="ECO:0000256" key="6">
    <source>
        <dbReference type="ARBA" id="ARBA00023136"/>
    </source>
</evidence>
<feature type="transmembrane region" description="Helical" evidence="7">
    <location>
        <begin position="115"/>
        <end position="136"/>
    </location>
</feature>
<keyword evidence="6 7" id="KW-0472">Membrane</keyword>
<feature type="transmembrane region" description="Helical" evidence="7">
    <location>
        <begin position="59"/>
        <end position="77"/>
    </location>
</feature>
<dbReference type="GO" id="GO:0042907">
    <property type="term" value="F:xanthine transmembrane transporter activity"/>
    <property type="evidence" value="ECO:0007669"/>
    <property type="project" value="TreeGrafter"/>
</dbReference>
<organism evidence="8 9">
    <name type="scientific">Insulibacter thermoxylanivorax</name>
    <dbReference type="NCBI Taxonomy" id="2749268"/>
    <lineage>
        <taxon>Bacteria</taxon>
        <taxon>Bacillati</taxon>
        <taxon>Bacillota</taxon>
        <taxon>Bacilli</taxon>
        <taxon>Bacillales</taxon>
        <taxon>Paenibacillaceae</taxon>
        <taxon>Insulibacter</taxon>
    </lineage>
</organism>
<feature type="transmembrane region" description="Helical" evidence="7">
    <location>
        <begin position="20"/>
        <end position="39"/>
    </location>
</feature>
<comment type="subcellular location">
    <subcellularLocation>
        <location evidence="1">Membrane</location>
        <topology evidence="1">Multi-pass membrane protein</topology>
    </subcellularLocation>
</comment>
<evidence type="ECO:0000256" key="4">
    <source>
        <dbReference type="ARBA" id="ARBA00022692"/>
    </source>
</evidence>
<feature type="transmembrane region" description="Helical" evidence="7">
    <location>
        <begin position="203"/>
        <end position="221"/>
    </location>
</feature>
<dbReference type="Proteomes" id="UP000654993">
    <property type="component" value="Unassembled WGS sequence"/>
</dbReference>
<feature type="transmembrane region" description="Helical" evidence="7">
    <location>
        <begin position="89"/>
        <end position="109"/>
    </location>
</feature>
<feature type="transmembrane region" description="Helical" evidence="7">
    <location>
        <begin position="176"/>
        <end position="196"/>
    </location>
</feature>
<evidence type="ECO:0000256" key="5">
    <source>
        <dbReference type="ARBA" id="ARBA00022989"/>
    </source>
</evidence>
<dbReference type="NCBIfam" id="NF037981">
    <property type="entry name" value="NCS2_1"/>
    <property type="match status" value="1"/>
</dbReference>
<evidence type="ECO:0000256" key="2">
    <source>
        <dbReference type="ARBA" id="ARBA00008821"/>
    </source>
</evidence>
<dbReference type="EMBL" id="BMAQ01000017">
    <property type="protein sequence ID" value="GFR38374.1"/>
    <property type="molecule type" value="Genomic_DNA"/>
</dbReference>
<feature type="transmembrane region" description="Helical" evidence="7">
    <location>
        <begin position="413"/>
        <end position="436"/>
    </location>
</feature>
<gene>
    <name evidence="8" type="ORF">PRECH8_16700</name>
</gene>
<dbReference type="GO" id="GO:0005886">
    <property type="term" value="C:plasma membrane"/>
    <property type="evidence" value="ECO:0007669"/>
    <property type="project" value="TreeGrafter"/>
</dbReference>
<dbReference type="NCBIfam" id="NF008502">
    <property type="entry name" value="PRK11412.1"/>
    <property type="match status" value="1"/>
</dbReference>
<evidence type="ECO:0000256" key="1">
    <source>
        <dbReference type="ARBA" id="ARBA00004141"/>
    </source>
</evidence>
<feature type="transmembrane region" description="Helical" evidence="7">
    <location>
        <begin position="388"/>
        <end position="407"/>
    </location>
</feature>
<feature type="transmembrane region" description="Helical" evidence="7">
    <location>
        <begin position="329"/>
        <end position="350"/>
    </location>
</feature>
<reference evidence="8" key="2">
    <citation type="journal article" date="2021" name="Data Brief">
        <title>Draft genome sequence data of the facultative, thermophilic, xylanolytic bacterium Paenibacillus sp. strain DA-C8.</title>
        <authorList>
            <person name="Chhe C."/>
            <person name="Uke A."/>
            <person name="Baramee S."/>
            <person name="Ungkulpasvich U."/>
            <person name="Tachaapaikoon C."/>
            <person name="Pason P."/>
            <person name="Waeonukul R."/>
            <person name="Ratanakhanokchai K."/>
            <person name="Kosugi A."/>
        </authorList>
    </citation>
    <scope>NUCLEOTIDE SEQUENCE</scope>
    <source>
        <strain evidence="8">DA-C8</strain>
    </source>
</reference>
<dbReference type="InterPro" id="IPR006043">
    <property type="entry name" value="NCS2"/>
</dbReference>
<evidence type="ECO:0000313" key="8">
    <source>
        <dbReference type="EMBL" id="GFR38374.1"/>
    </source>
</evidence>
<keyword evidence="5 7" id="KW-1133">Transmembrane helix</keyword>
<accession>A0A916VG57</accession>
<protein>
    <submittedName>
        <fullName evidence="8">Purine permease YbbY</fullName>
    </submittedName>
</protein>
<keyword evidence="9" id="KW-1185">Reference proteome</keyword>